<evidence type="ECO:0000256" key="5">
    <source>
        <dbReference type="SAM" id="Phobius"/>
    </source>
</evidence>
<keyword evidence="4 5" id="KW-0472">Membrane</keyword>
<feature type="signal peptide" evidence="6">
    <location>
        <begin position="1"/>
        <end position="21"/>
    </location>
</feature>
<feature type="transmembrane region" description="Helical" evidence="5">
    <location>
        <begin position="207"/>
        <end position="229"/>
    </location>
</feature>
<sequence>MPRSAGMTRVAFAVALGASAALLSSERGAFSYSPALQLRQNPLQRHMQSPAPLSLEGERQLAGASSAYSFSVSAARGIALSLVALIALEANPTRHYKRDWKKKVRSQCNGRRATRSDKRPGVLQTEKPPYEAKKIYHYYCNKMYKVIRESGSATLDMAPVSLGERNDEFVRPAVWNTSIFRSVAILLGGAAAGGVLPGVAMLHLSAFGIWLGTNVWTTFIAGITMFKNLPRQQFGSLQAKLFPKYFQMGAACTAVMLGTASRMGLPMGPALVTLLTTLANMLYLEPQATSVMEQRYERENQGLTNPEVDKDLKAKFGKLHGMSSLANLVALVGLVAHGSVLAARLV</sequence>
<dbReference type="OrthoDB" id="1641132at2759"/>
<dbReference type="EMBL" id="CAJNNV010003320">
    <property type="protein sequence ID" value="CAE8588777.1"/>
    <property type="molecule type" value="Genomic_DNA"/>
</dbReference>
<reference evidence="8" key="1">
    <citation type="submission" date="2021-02" db="EMBL/GenBank/DDBJ databases">
        <authorList>
            <person name="Dougan E. K."/>
            <person name="Rhodes N."/>
            <person name="Thang M."/>
            <person name="Chan C."/>
        </authorList>
    </citation>
    <scope>NUCLEOTIDE SEQUENCE</scope>
</reference>
<evidence type="ECO:0000256" key="2">
    <source>
        <dbReference type="ARBA" id="ARBA00022692"/>
    </source>
</evidence>
<accession>A0A813DTM6</accession>
<name>A0A813DTM6_POLGL</name>
<feature type="transmembrane region" description="Helical" evidence="5">
    <location>
        <begin position="325"/>
        <end position="345"/>
    </location>
</feature>
<dbReference type="AlphaFoldDB" id="A0A813DTM6"/>
<evidence type="ECO:0000313" key="9">
    <source>
        <dbReference type="Proteomes" id="UP000654075"/>
    </source>
</evidence>
<feature type="transmembrane region" description="Helical" evidence="5">
    <location>
        <begin position="179"/>
        <end position="201"/>
    </location>
</feature>
<keyword evidence="9" id="KW-1185">Reference proteome</keyword>
<feature type="transmembrane region" description="Helical" evidence="5">
    <location>
        <begin position="241"/>
        <end position="260"/>
    </location>
</feature>
<feature type="domain" description="TMEM205-like" evidence="7">
    <location>
        <begin position="206"/>
        <end position="297"/>
    </location>
</feature>
<evidence type="ECO:0000259" key="7">
    <source>
        <dbReference type="Pfam" id="PF13664"/>
    </source>
</evidence>
<evidence type="ECO:0000256" key="6">
    <source>
        <dbReference type="SAM" id="SignalP"/>
    </source>
</evidence>
<protein>
    <recommendedName>
        <fullName evidence="7">TMEM205-like domain-containing protein</fullName>
    </recommendedName>
</protein>
<gene>
    <name evidence="8" type="ORF">PGLA1383_LOCUS7562</name>
</gene>
<evidence type="ECO:0000256" key="3">
    <source>
        <dbReference type="ARBA" id="ARBA00022989"/>
    </source>
</evidence>
<comment type="caution">
    <text evidence="8">The sequence shown here is derived from an EMBL/GenBank/DDBJ whole genome shotgun (WGS) entry which is preliminary data.</text>
</comment>
<dbReference type="InterPro" id="IPR053009">
    <property type="entry name" value="Xanthocillin_Biosynth-Assoc"/>
</dbReference>
<proteinExistence type="predicted"/>
<dbReference type="InterPro" id="IPR025423">
    <property type="entry name" value="TMEM205-like"/>
</dbReference>
<keyword evidence="2 5" id="KW-0812">Transmembrane</keyword>
<dbReference type="Proteomes" id="UP000654075">
    <property type="component" value="Unassembled WGS sequence"/>
</dbReference>
<keyword evidence="6" id="KW-0732">Signal</keyword>
<feature type="chain" id="PRO_5032677562" description="TMEM205-like domain-containing protein" evidence="6">
    <location>
        <begin position="22"/>
        <end position="346"/>
    </location>
</feature>
<dbReference type="PANTHER" id="PTHR23241">
    <property type="entry name" value="LATE EMBRYOGENESIS ABUNDANT PLANTS LEA-RELATED"/>
    <property type="match status" value="1"/>
</dbReference>
<comment type="subcellular location">
    <subcellularLocation>
        <location evidence="1">Membrane</location>
    </subcellularLocation>
</comment>
<keyword evidence="3 5" id="KW-1133">Transmembrane helix</keyword>
<dbReference type="GO" id="GO:0016020">
    <property type="term" value="C:membrane"/>
    <property type="evidence" value="ECO:0007669"/>
    <property type="project" value="UniProtKB-SubCell"/>
</dbReference>
<evidence type="ECO:0000256" key="1">
    <source>
        <dbReference type="ARBA" id="ARBA00004370"/>
    </source>
</evidence>
<organism evidence="8 9">
    <name type="scientific">Polarella glacialis</name>
    <name type="common">Dinoflagellate</name>
    <dbReference type="NCBI Taxonomy" id="89957"/>
    <lineage>
        <taxon>Eukaryota</taxon>
        <taxon>Sar</taxon>
        <taxon>Alveolata</taxon>
        <taxon>Dinophyceae</taxon>
        <taxon>Suessiales</taxon>
        <taxon>Suessiaceae</taxon>
        <taxon>Polarella</taxon>
    </lineage>
</organism>
<dbReference type="Pfam" id="PF13664">
    <property type="entry name" value="DUF4149"/>
    <property type="match status" value="1"/>
</dbReference>
<evidence type="ECO:0000313" key="8">
    <source>
        <dbReference type="EMBL" id="CAE8588777.1"/>
    </source>
</evidence>
<dbReference type="PANTHER" id="PTHR23241:SF102">
    <property type="entry name" value="LD23009P"/>
    <property type="match status" value="1"/>
</dbReference>
<evidence type="ECO:0000256" key="4">
    <source>
        <dbReference type="ARBA" id="ARBA00023136"/>
    </source>
</evidence>